<evidence type="ECO:0000313" key="2">
    <source>
        <dbReference type="EMBL" id="MEE2525072.1"/>
    </source>
</evidence>
<gene>
    <name evidence="2" type="ORF">V0U79_01750</name>
</gene>
<dbReference type="Proteomes" id="UP001354971">
    <property type="component" value="Unassembled WGS sequence"/>
</dbReference>
<feature type="transmembrane region" description="Helical" evidence="1">
    <location>
        <begin position="80"/>
        <end position="97"/>
    </location>
</feature>
<accession>A0ABU7LMH1</accession>
<feature type="transmembrane region" description="Helical" evidence="1">
    <location>
        <begin position="203"/>
        <end position="222"/>
    </location>
</feature>
<feature type="transmembrane region" description="Helical" evidence="1">
    <location>
        <begin position="151"/>
        <end position="169"/>
    </location>
</feature>
<proteinExistence type="predicted"/>
<sequence length="241" mass="25942">MSVFARLSFCLSAAFAIWTIVLTQMMGSADVEPGAPLTRGYETPILLLEFAGSEDDLAFIAGEAGAPLRAELQRAQALDFWFPIAYAGLAFWCFLGMGLMGRKLAWLGVILSAATIPADWAENAVINDILLVMGQGEAAAALLPDLALTTWIKWGLIAAYSLVFSLVLIVDRKRLLAVPGLAGGGIILATAVTRGGAQFAELIMLPLALFFLTILLTAMLYLRESFKAETRQDESPRQVQS</sequence>
<reference evidence="2 3" key="1">
    <citation type="submission" date="2024-01" db="EMBL/GenBank/DDBJ databases">
        <title>Hyphobacterium bacterium isolated from marine sediment.</title>
        <authorList>
            <person name="Zhao S."/>
        </authorList>
    </citation>
    <scope>NUCLEOTIDE SEQUENCE [LARGE SCALE GENOMIC DNA]</scope>
    <source>
        <strain evidence="3">HN65</strain>
    </source>
</reference>
<feature type="transmembrane region" description="Helical" evidence="1">
    <location>
        <begin position="104"/>
        <end position="121"/>
    </location>
</feature>
<protein>
    <recommendedName>
        <fullName evidence="4">DUF4386 domain-containing protein</fullName>
    </recommendedName>
</protein>
<keyword evidence="1" id="KW-1133">Transmembrane helix</keyword>
<organism evidence="2 3">
    <name type="scientific">Hyphobacterium lacteum</name>
    <dbReference type="NCBI Taxonomy" id="3116575"/>
    <lineage>
        <taxon>Bacteria</taxon>
        <taxon>Pseudomonadati</taxon>
        <taxon>Pseudomonadota</taxon>
        <taxon>Alphaproteobacteria</taxon>
        <taxon>Maricaulales</taxon>
        <taxon>Maricaulaceae</taxon>
        <taxon>Hyphobacterium</taxon>
    </lineage>
</organism>
<keyword evidence="1" id="KW-0812">Transmembrane</keyword>
<dbReference type="RefSeq" id="WP_330197735.1">
    <property type="nucleotide sequence ID" value="NZ_JAZDRP010000001.1"/>
</dbReference>
<feature type="transmembrane region" description="Helical" evidence="1">
    <location>
        <begin position="176"/>
        <end position="197"/>
    </location>
</feature>
<keyword evidence="3" id="KW-1185">Reference proteome</keyword>
<evidence type="ECO:0000313" key="3">
    <source>
        <dbReference type="Proteomes" id="UP001354971"/>
    </source>
</evidence>
<dbReference type="EMBL" id="JAZDRP010000001">
    <property type="protein sequence ID" value="MEE2525072.1"/>
    <property type="molecule type" value="Genomic_DNA"/>
</dbReference>
<comment type="caution">
    <text evidence="2">The sequence shown here is derived from an EMBL/GenBank/DDBJ whole genome shotgun (WGS) entry which is preliminary data.</text>
</comment>
<name>A0ABU7LMH1_9PROT</name>
<evidence type="ECO:0000256" key="1">
    <source>
        <dbReference type="SAM" id="Phobius"/>
    </source>
</evidence>
<keyword evidence="1" id="KW-0472">Membrane</keyword>
<evidence type="ECO:0008006" key="4">
    <source>
        <dbReference type="Google" id="ProtNLM"/>
    </source>
</evidence>